<dbReference type="PANTHER" id="PTHR10099:SF1">
    <property type="entry name" value="PHOSPHORIBOSYLFORMYLGLYCINAMIDINE SYNTHASE"/>
    <property type="match status" value="1"/>
</dbReference>
<evidence type="ECO:0000256" key="3">
    <source>
        <dbReference type="ARBA" id="ARBA00022844"/>
    </source>
</evidence>
<evidence type="ECO:0000259" key="5">
    <source>
        <dbReference type="Pfam" id="PF12818"/>
    </source>
</evidence>
<comment type="subcellular location">
    <subcellularLocation>
        <location evidence="1">Virion tegument</location>
    </subcellularLocation>
</comment>
<evidence type="ECO:0000313" key="8">
    <source>
        <dbReference type="Proteomes" id="UP000163076"/>
    </source>
</evidence>
<dbReference type="Pfam" id="PF13507">
    <property type="entry name" value="GATase_5"/>
    <property type="match status" value="1"/>
</dbReference>
<dbReference type="PANTHER" id="PTHR10099">
    <property type="entry name" value="PHOSPHORIBOSYLFORMYLGLYCINAMIDINE SYNTHASE"/>
    <property type="match status" value="1"/>
</dbReference>
<keyword evidence="2" id="KW-0920">Virion tegument</keyword>
<feature type="domain" description="PurM-like C-terminal" evidence="4">
    <location>
        <begin position="886"/>
        <end position="981"/>
    </location>
</feature>
<dbReference type="SUPFAM" id="SSF55326">
    <property type="entry name" value="PurM N-terminal domain-like"/>
    <property type="match status" value="1"/>
</dbReference>
<dbReference type="Pfam" id="PF02769">
    <property type="entry name" value="AIRS_C"/>
    <property type="match status" value="1"/>
</dbReference>
<reference evidence="7 8" key="1">
    <citation type="journal article" date="2015" name="Genome Announc.">
        <title>Genome sequences of equid herpesviruses 2 and 5.</title>
        <authorList>
            <person name="Wilkie G.S."/>
            <person name="Kerr K."/>
            <person name="Stewart J.P."/>
            <person name="Studdert M.J."/>
            <person name="Davison A.J."/>
        </authorList>
    </citation>
    <scope>NUCLEOTIDE SEQUENCE [LARGE SCALE GENOMIC DNA]</scope>
    <source>
        <strain evidence="7">G9/92</strain>
    </source>
</reference>
<dbReference type="SMART" id="SM01211">
    <property type="entry name" value="GATase_5"/>
    <property type="match status" value="1"/>
</dbReference>
<dbReference type="GO" id="GO:0004642">
    <property type="term" value="F:phosphoribosylformylglycinamidine synthase activity"/>
    <property type="evidence" value="ECO:0007669"/>
    <property type="project" value="TreeGrafter"/>
</dbReference>
<feature type="domain" description="FGAR-AT PurM N-terminal-like" evidence="6">
    <location>
        <begin position="715"/>
        <end position="794"/>
    </location>
</feature>
<sequence length="1319" mass="141555">MDSTSKRSSFKRARGGRATVYFYVPTWQHGPGGQPPVSSFAFSLVNEVGFGVLFDYGCAGTGGATAGRVAAAVDPGVASEAFMEILRTVLPGHRVGAVSELPAGLGSYLTSGDDGAGGPCTLSRDVAPAMQALLEHLIRGQQQLRRPLVGDAGEGAGRGPGEGEATTPIPKILAVSFFHTLWSLHSIKQHHAYMLCNQLSSPASFCRTPGYLGFTPLGDPGERPDLKFARVPVPALAHPKADALAKLPEMFREHDSDVLTGTHRGAIKIRNPFNGLLGYLCRLYAPTSRVFIDRDVFSSNGKPDYFGVVYQVGGISTGASELDLLYSEAGTFGWGNVLGLHLGVVGSGEDPFALQEYLESHMLAQRCSGAPTLLGFVRVMDGSAAPPGMGPASRPHSFTGATRASIISPKACLSPVRGGGASVFMLGDFFQRPQRAGGAYASHDSGRRLASILAAVQTFINVAGGRAVLSTCQSRLEGTMHAKIAAACGVMGLKTYTSFLPEEAVSELSHFSPGNASMNRSILLSKFLNVEAQVVLLTVVNTPRNRQILEGVFKTFGCRVSLLGHLARAKKIVLYDDRSPDYCQGGPRYLCFKMHKPRYALPIDRWCGTASYRPTAPSRVPYNSSDAGPPSNAREVLLGILRHPTVGCKNYIVKHVDRCASGRVAQQCGVGPLDLPVADYSMVVVEPSAGPPSSMEPWSWETPQVPDDCFLIHEDGVSGVCSALGEKNSVFPFYPEAGAKMAIAESVLSLALAPIARIEDVTVNLSLAWPHLKGAQGEVFTLLTRCKRFCEDAGVSCNVTSCASSRRAGGGDPPEGGADIKSFVASAFAYTPCAFWKLTPDLKEARSVILFLPASPGKHAFASVYQQVRGQKKYTGSPVNISGAYLGKLARAVLHLRAKRLAVSGHDVGDGGLWAALAEMAMAGMRSLDVEVPVRLDGDPMGFLTSETPGVALEVPLSSASAAVEYLRSKYILCYRVGVTGHKTCERMFRITRGDQVLLECEQEEVGEAWRSHSVRMERYGPCFNRHAYGEGPYEREREAFLAYTPFRILNRPNKKHRVAVLLLPGCPYPLAALDALRDSGFDALAVSHLDLAHVLTDEVCGLFVAGVDNTSDTKTSDALTSALVHSRNPGVIRDFLSRKDTFSLGVGSMACRILFDGDMAVSPALQSRDIRCVPAVSCKFESRWLNVFINQSTPAVAFRTLRGSLLPCWAQGTHLGFGAPSPECLDRLVASGQAASMFYGSDVASGPAMAYPANPTETLPVAGICSRDGRHLVLLHDITASYYLWQWPHVPKSNIPIAVSPWKQVFYDLHAWVTAHSH</sequence>
<dbReference type="SUPFAM" id="SSF52317">
    <property type="entry name" value="Class I glutamine amidotransferase-like"/>
    <property type="match status" value="1"/>
</dbReference>
<dbReference type="Gene3D" id="3.30.1330.10">
    <property type="entry name" value="PurM-like, N-terminal domain"/>
    <property type="match status" value="1"/>
</dbReference>
<dbReference type="Pfam" id="PF22689">
    <property type="entry name" value="FGAR-AT_PurM_N-like"/>
    <property type="match status" value="1"/>
</dbReference>
<organism evidence="7 8">
    <name type="scientific">Equid gammaherpesvirus 2</name>
    <name type="common">Equine herpesvirus 2</name>
    <dbReference type="NCBI Taxonomy" id="12657"/>
    <lineage>
        <taxon>Viruses</taxon>
        <taxon>Duplodnaviria</taxon>
        <taxon>Heunggongvirae</taxon>
        <taxon>Peploviricota</taxon>
        <taxon>Herviviricetes</taxon>
        <taxon>Herpesvirales</taxon>
        <taxon>Orthoherpesviridae</taxon>
        <taxon>Gammaherpesvirinae</taxon>
        <taxon>Percavirus</taxon>
        <taxon>Percavirus equidgamma2</taxon>
    </lineage>
</organism>
<evidence type="ECO:0000259" key="4">
    <source>
        <dbReference type="Pfam" id="PF02769"/>
    </source>
</evidence>
<keyword evidence="3" id="KW-0946">Virion</keyword>
<gene>
    <name evidence="7" type="primary">ORF3</name>
</gene>
<dbReference type="Proteomes" id="UP000163076">
    <property type="component" value="Segment"/>
</dbReference>
<dbReference type="InterPro" id="IPR010918">
    <property type="entry name" value="PurM-like_C_dom"/>
</dbReference>
<protein>
    <submittedName>
        <fullName evidence="7">Protein G3</fullName>
    </submittedName>
</protein>
<dbReference type="Gene3D" id="3.90.650.10">
    <property type="entry name" value="PurM-like C-terminal domain"/>
    <property type="match status" value="1"/>
</dbReference>
<dbReference type="InterPro" id="IPR029062">
    <property type="entry name" value="Class_I_gatase-like"/>
</dbReference>
<dbReference type="SUPFAM" id="SSF56042">
    <property type="entry name" value="PurM C-terminal domain-like"/>
    <property type="match status" value="1"/>
</dbReference>
<dbReference type="InterPro" id="IPR036676">
    <property type="entry name" value="PurM-like_C_sf"/>
</dbReference>
<evidence type="ECO:0000256" key="2">
    <source>
        <dbReference type="ARBA" id="ARBA00022580"/>
    </source>
</evidence>
<feature type="domain" description="Tegument protein herpes virus N-terminal" evidence="5">
    <location>
        <begin position="363"/>
        <end position="565"/>
    </location>
</feature>
<dbReference type="Gene3D" id="3.40.50.880">
    <property type="match status" value="1"/>
</dbReference>
<accession>A0A0B4Q6I3</accession>
<dbReference type="InterPro" id="IPR024346">
    <property type="entry name" value="Tegument_herpes_virus_N"/>
</dbReference>
<evidence type="ECO:0000313" key="7">
    <source>
        <dbReference type="EMBL" id="AIU39451.1"/>
    </source>
</evidence>
<evidence type="ECO:0000259" key="6">
    <source>
        <dbReference type="Pfam" id="PF22689"/>
    </source>
</evidence>
<name>A0A0B4Q6I3_9GAMA</name>
<dbReference type="InterPro" id="IPR055181">
    <property type="entry name" value="FGAR-AT_PurM_N-like"/>
</dbReference>
<dbReference type="EMBL" id="KM924294">
    <property type="protein sequence ID" value="AIU39451.1"/>
    <property type="molecule type" value="Genomic_DNA"/>
</dbReference>
<dbReference type="GO" id="GO:0006164">
    <property type="term" value="P:purine nucleotide biosynthetic process"/>
    <property type="evidence" value="ECO:0007669"/>
    <property type="project" value="TreeGrafter"/>
</dbReference>
<proteinExistence type="predicted"/>
<dbReference type="Pfam" id="PF12818">
    <property type="entry name" value="Tegument_dsDNA"/>
    <property type="match status" value="1"/>
</dbReference>
<dbReference type="GO" id="GO:0019033">
    <property type="term" value="C:viral tegument"/>
    <property type="evidence" value="ECO:0007669"/>
    <property type="project" value="UniProtKB-SubCell"/>
</dbReference>
<dbReference type="InterPro" id="IPR036921">
    <property type="entry name" value="PurM-like_N_sf"/>
</dbReference>
<evidence type="ECO:0000256" key="1">
    <source>
        <dbReference type="ARBA" id="ARBA00004535"/>
    </source>
</evidence>